<evidence type="ECO:0000259" key="2">
    <source>
        <dbReference type="Pfam" id="PF07602"/>
    </source>
</evidence>
<evidence type="ECO:0000256" key="1">
    <source>
        <dbReference type="SAM" id="MobiDB-lite"/>
    </source>
</evidence>
<evidence type="ECO:0000313" key="4">
    <source>
        <dbReference type="EMBL" id="MPL84823.1"/>
    </source>
</evidence>
<dbReference type="InterPro" id="IPR012334">
    <property type="entry name" value="Pectin_lyas_fold"/>
</dbReference>
<comment type="caution">
    <text evidence="4">The sequence shown here is derived from an EMBL/GenBank/DDBJ whole genome shotgun (WGS) entry which is preliminary data.</text>
</comment>
<gene>
    <name evidence="4" type="ORF">SDC9_30788</name>
</gene>
<feature type="domain" description="Right handed beta helix" evidence="3">
    <location>
        <begin position="229"/>
        <end position="371"/>
    </location>
</feature>
<dbReference type="EMBL" id="VSSQ01000195">
    <property type="protein sequence ID" value="MPL84823.1"/>
    <property type="molecule type" value="Genomic_DNA"/>
</dbReference>
<feature type="domain" description="DUF1565" evidence="2">
    <location>
        <begin position="77"/>
        <end position="119"/>
    </location>
</feature>
<dbReference type="InterPro" id="IPR039448">
    <property type="entry name" value="Beta_helix"/>
</dbReference>
<accession>A0A644V1P6</accession>
<dbReference type="InterPro" id="IPR011459">
    <property type="entry name" value="DUF1565"/>
</dbReference>
<organism evidence="4">
    <name type="scientific">bioreactor metagenome</name>
    <dbReference type="NCBI Taxonomy" id="1076179"/>
    <lineage>
        <taxon>unclassified sequences</taxon>
        <taxon>metagenomes</taxon>
        <taxon>ecological metagenomes</taxon>
    </lineage>
</organism>
<evidence type="ECO:0000259" key="3">
    <source>
        <dbReference type="Pfam" id="PF13229"/>
    </source>
</evidence>
<feature type="compositionally biased region" description="Low complexity" evidence="1">
    <location>
        <begin position="49"/>
        <end position="63"/>
    </location>
</feature>
<evidence type="ECO:0008006" key="5">
    <source>
        <dbReference type="Google" id="ProtNLM"/>
    </source>
</evidence>
<dbReference type="AlphaFoldDB" id="A0A644V1P6"/>
<dbReference type="InterPro" id="IPR006626">
    <property type="entry name" value="PbH1"/>
</dbReference>
<name>A0A644V1P6_9ZZZZ</name>
<protein>
    <recommendedName>
        <fullName evidence="5">DUF1565 domain-containing protein</fullName>
    </recommendedName>
</protein>
<reference evidence="4" key="1">
    <citation type="submission" date="2019-08" db="EMBL/GenBank/DDBJ databases">
        <authorList>
            <person name="Kucharzyk K."/>
            <person name="Murdoch R.W."/>
            <person name="Higgins S."/>
            <person name="Loffler F."/>
        </authorList>
    </citation>
    <scope>NUCLEOTIDE SEQUENCE</scope>
</reference>
<dbReference type="Pfam" id="PF07602">
    <property type="entry name" value="DUF1565"/>
    <property type="match status" value="1"/>
</dbReference>
<proteinExistence type="predicted"/>
<feature type="region of interest" description="Disordered" evidence="1">
    <location>
        <begin position="38"/>
        <end position="70"/>
    </location>
</feature>
<dbReference type="SMART" id="SM00710">
    <property type="entry name" value="PbH1"/>
    <property type="match status" value="4"/>
</dbReference>
<dbReference type="InterPro" id="IPR011050">
    <property type="entry name" value="Pectin_lyase_fold/virulence"/>
</dbReference>
<dbReference type="Pfam" id="PF13229">
    <property type="entry name" value="Beta_helix"/>
    <property type="match status" value="1"/>
</dbReference>
<dbReference type="Gene3D" id="2.160.20.10">
    <property type="entry name" value="Single-stranded right-handed beta-helix, Pectin lyase-like"/>
    <property type="match status" value="1"/>
</dbReference>
<dbReference type="SUPFAM" id="SSF51126">
    <property type="entry name" value="Pectin lyase-like"/>
    <property type="match status" value="1"/>
</dbReference>
<sequence>MKKLRTAFVLAVSIALAIPVSAQTGNLKDVRKNVPATKKLTEVQKDTPATGKSSETKTGSTATPQPGGKKVLFVSNVSGSNRNDGSKSAPFKNIDKAINVAQPGTEIWIAGGVYMGTLNVGFIESDKPVKLYGSFDEEFGVQNLALHPTVIQPDNESARSTRKAVLKFTRDVAGTVIDHIVFDGGERNAYHPTDGIVDGIEGGRLMPPTEKPKDKNPTVGEPLLQFVSATTGGDVTIQNCVFTNGASFALQAGHRSGKFTVRNNVFAGNKMAAVEIYGTCASTGGPNTMSNCGEVEIANNTILFTWSRLADFLDMGYGIRIMTRCSYNIHHNIVGASILAGVDHTRFNKDEWIKVDNNIFFVNKDKDFHYSPASNTRLRIDASDFGDLEIASVEGNKNEIPEGLKVNKAYLEGYLNARYSEQTDFDRNSPANQWRAALGMNMQGTMKSSVTMFANKYPWRDAISLFGNVSGYGAQ</sequence>